<accession>A0ABX5NUM1</accession>
<evidence type="ECO:0000313" key="6">
    <source>
        <dbReference type="Proteomes" id="UP000247536"/>
    </source>
</evidence>
<dbReference type="NCBIfam" id="TIGR01489">
    <property type="entry name" value="DKMTPPase-SF"/>
    <property type="match status" value="1"/>
</dbReference>
<dbReference type="PANTHER" id="PTHR28181:SF2">
    <property type="entry name" value="PHOSPHORIC MONOESTER HYDROLASE"/>
    <property type="match status" value="1"/>
</dbReference>
<dbReference type="Gene3D" id="3.40.50.1000">
    <property type="entry name" value="HAD superfamily/HAD-like"/>
    <property type="match status" value="1"/>
</dbReference>
<evidence type="ECO:0000256" key="3">
    <source>
        <dbReference type="ARBA" id="ARBA00022801"/>
    </source>
</evidence>
<dbReference type="EMBL" id="QJRY01000003">
    <property type="protein sequence ID" value="PYB74219.1"/>
    <property type="molecule type" value="Genomic_DNA"/>
</dbReference>
<sequence length="226" mass="25079">MYVYCDFDGTISLNDVTDQVLERFAAKEWIRLEQDWEAGLITSAECMRSQIGLLDVSISDLNAFLDSLEIDPDFAAFAAFCASENLKLTIVSDGVDWFIRRVLSAHGLGHLHVQANRLTVVANGDALQYRLDTPFARPECAAGSGVCKCALIHPTAHHFYVGDGRSDFCVSQIADRVFAKKKLAAYCTENAIPFTPYTTFREVQTAMEVLLQPRPARIPRLLAKTA</sequence>
<keyword evidence="4" id="KW-0460">Magnesium</keyword>
<evidence type="ECO:0000256" key="2">
    <source>
        <dbReference type="ARBA" id="ARBA00022723"/>
    </source>
</evidence>
<reference evidence="5 6" key="1">
    <citation type="submission" date="2018-06" db="EMBL/GenBank/DDBJ databases">
        <title>Rhizobium wuzhouense sp. nov., isolated from roots of Oryza officinalis.</title>
        <authorList>
            <person name="Yuan T."/>
        </authorList>
    </citation>
    <scope>NUCLEOTIDE SEQUENCE [LARGE SCALE GENOMIC DNA]</scope>
    <source>
        <strain evidence="5 6">W44</strain>
    </source>
</reference>
<evidence type="ECO:0000256" key="1">
    <source>
        <dbReference type="ARBA" id="ARBA00001946"/>
    </source>
</evidence>
<protein>
    <submittedName>
        <fullName evidence="5">Phosphoserine phosphatase</fullName>
    </submittedName>
</protein>
<organism evidence="5 6">
    <name type="scientific">Rhizobium wuzhouense</name>
    <dbReference type="NCBI Taxonomy" id="1986026"/>
    <lineage>
        <taxon>Bacteria</taxon>
        <taxon>Pseudomonadati</taxon>
        <taxon>Pseudomonadota</taxon>
        <taxon>Alphaproteobacteria</taxon>
        <taxon>Hyphomicrobiales</taxon>
        <taxon>Rhizobiaceae</taxon>
        <taxon>Rhizobium/Agrobacterium group</taxon>
        <taxon>Rhizobium</taxon>
    </lineage>
</organism>
<dbReference type="Gene3D" id="3.90.1470.20">
    <property type="match status" value="1"/>
</dbReference>
<gene>
    <name evidence="5" type="ORF">DMY87_11060</name>
</gene>
<comment type="cofactor">
    <cofactor evidence="1">
        <name>Mg(2+)</name>
        <dbReference type="ChEBI" id="CHEBI:18420"/>
    </cofactor>
</comment>
<keyword evidence="6" id="KW-1185">Reference proteome</keyword>
<comment type="caution">
    <text evidence="5">The sequence shown here is derived from an EMBL/GenBank/DDBJ whole genome shotgun (WGS) entry which is preliminary data.</text>
</comment>
<dbReference type="RefSeq" id="WP_110791349.1">
    <property type="nucleotide sequence ID" value="NZ_QJRY01000003.1"/>
</dbReference>
<dbReference type="InterPro" id="IPR006384">
    <property type="entry name" value="HAD_hydro_PyrdxlP_Pase-like"/>
</dbReference>
<keyword evidence="2" id="KW-0479">Metal-binding</keyword>
<dbReference type="SUPFAM" id="SSF56784">
    <property type="entry name" value="HAD-like"/>
    <property type="match status" value="1"/>
</dbReference>
<dbReference type="NCBIfam" id="TIGR01488">
    <property type="entry name" value="HAD-SF-IB"/>
    <property type="match status" value="1"/>
</dbReference>
<proteinExistence type="predicted"/>
<dbReference type="Pfam" id="PF06888">
    <property type="entry name" value="Put_Phosphatase"/>
    <property type="match status" value="1"/>
</dbReference>
<name>A0ABX5NUM1_9HYPH</name>
<evidence type="ECO:0000313" key="5">
    <source>
        <dbReference type="EMBL" id="PYB74219.1"/>
    </source>
</evidence>
<dbReference type="InterPro" id="IPR050849">
    <property type="entry name" value="HAD-like_hydrolase_phosphatase"/>
</dbReference>
<keyword evidence="3" id="KW-0378">Hydrolase</keyword>
<dbReference type="InterPro" id="IPR023214">
    <property type="entry name" value="HAD_sf"/>
</dbReference>
<dbReference type="InterPro" id="IPR036412">
    <property type="entry name" value="HAD-like_sf"/>
</dbReference>
<dbReference type="InterPro" id="IPR016965">
    <property type="entry name" value="Pase_PHOSPHO-typ"/>
</dbReference>
<dbReference type="PANTHER" id="PTHR28181">
    <property type="entry name" value="UPF0655 PROTEIN YCR015C"/>
    <property type="match status" value="1"/>
</dbReference>
<dbReference type="Proteomes" id="UP000247536">
    <property type="component" value="Unassembled WGS sequence"/>
</dbReference>
<evidence type="ECO:0000256" key="4">
    <source>
        <dbReference type="ARBA" id="ARBA00022842"/>
    </source>
</evidence>